<dbReference type="CDD" id="cd01014">
    <property type="entry name" value="nicotinamidase_related"/>
    <property type="match status" value="1"/>
</dbReference>
<dbReference type="AlphaFoldDB" id="A0ABD6DPH6"/>
<dbReference type="EMBL" id="JBHUDO010000003">
    <property type="protein sequence ID" value="MFD1647144.1"/>
    <property type="molecule type" value="Genomic_DNA"/>
</dbReference>
<reference evidence="3 4" key="1">
    <citation type="journal article" date="2019" name="Int. J. Syst. Evol. Microbiol.">
        <title>The Global Catalogue of Microorganisms (GCM) 10K type strain sequencing project: providing services to taxonomists for standard genome sequencing and annotation.</title>
        <authorList>
            <consortium name="The Broad Institute Genomics Platform"/>
            <consortium name="The Broad Institute Genome Sequencing Center for Infectious Disease"/>
            <person name="Wu L."/>
            <person name="Ma J."/>
        </authorList>
    </citation>
    <scope>NUCLEOTIDE SEQUENCE [LARGE SCALE GENOMIC DNA]</scope>
    <source>
        <strain evidence="3 4">CGMCC 1.10390</strain>
    </source>
</reference>
<dbReference type="EC" id="3.-.-.-" evidence="3"/>
<accession>A0ABD6DPH6</accession>
<dbReference type="InterPro" id="IPR000868">
    <property type="entry name" value="Isochorismatase-like_dom"/>
</dbReference>
<dbReference type="InterPro" id="IPR036380">
    <property type="entry name" value="Isochorismatase-like_sf"/>
</dbReference>
<evidence type="ECO:0000313" key="3">
    <source>
        <dbReference type="EMBL" id="MFD1647144.1"/>
    </source>
</evidence>
<keyword evidence="1 3" id="KW-0378">Hydrolase</keyword>
<comment type="caution">
    <text evidence="3">The sequence shown here is derived from an EMBL/GenBank/DDBJ whole genome shotgun (WGS) entry which is preliminary data.</text>
</comment>
<evidence type="ECO:0000259" key="2">
    <source>
        <dbReference type="Pfam" id="PF00857"/>
    </source>
</evidence>
<evidence type="ECO:0000313" key="4">
    <source>
        <dbReference type="Proteomes" id="UP001597034"/>
    </source>
</evidence>
<sequence>MNDESTGSPDVLLVIDAQRAFEDPDRGDRNNPDAEARIADLLAHWREQGWPVAHARHDSTEPDSTLRPEAPGHAFIEGLEPHDDEPVFAKSVNGAFVGTDLEPWLRETPHDRVVVCGFTTDHCVSTTTRMAENRGFEPVVVSDATATYARAVPDGGTISAEDNHRAALAQLSGEFAEVVTTGSLLDTSRER</sequence>
<keyword evidence="4" id="KW-1185">Reference proteome</keyword>
<proteinExistence type="predicted"/>
<dbReference type="Gene3D" id="3.40.50.850">
    <property type="entry name" value="Isochorismatase-like"/>
    <property type="match status" value="1"/>
</dbReference>
<dbReference type="Proteomes" id="UP001597034">
    <property type="component" value="Unassembled WGS sequence"/>
</dbReference>
<dbReference type="InterPro" id="IPR050272">
    <property type="entry name" value="Isochorismatase-like_hydrls"/>
</dbReference>
<dbReference type="Pfam" id="PF00857">
    <property type="entry name" value="Isochorismatase"/>
    <property type="match status" value="1"/>
</dbReference>
<feature type="domain" description="Isochorismatase-like" evidence="2">
    <location>
        <begin position="11"/>
        <end position="181"/>
    </location>
</feature>
<protein>
    <submittedName>
        <fullName evidence="3">Cysteine hydrolase family protein</fullName>
        <ecNumber evidence="3">3.-.-.-</ecNumber>
    </submittedName>
</protein>
<evidence type="ECO:0000256" key="1">
    <source>
        <dbReference type="ARBA" id="ARBA00022801"/>
    </source>
</evidence>
<dbReference type="SUPFAM" id="SSF52499">
    <property type="entry name" value="Isochorismatase-like hydrolases"/>
    <property type="match status" value="1"/>
</dbReference>
<name>A0ABD6DPH6_9EURY</name>
<dbReference type="PANTHER" id="PTHR43540">
    <property type="entry name" value="PEROXYUREIDOACRYLATE/UREIDOACRYLATE AMIDOHYDROLASE-RELATED"/>
    <property type="match status" value="1"/>
</dbReference>
<dbReference type="RefSeq" id="WP_256400795.1">
    <property type="nucleotide sequence ID" value="NZ_JANHJR010000003.1"/>
</dbReference>
<dbReference type="GO" id="GO:0016787">
    <property type="term" value="F:hydrolase activity"/>
    <property type="evidence" value="ECO:0007669"/>
    <property type="project" value="UniProtKB-KW"/>
</dbReference>
<dbReference type="PANTHER" id="PTHR43540:SF1">
    <property type="entry name" value="ISOCHORISMATASE HYDROLASE"/>
    <property type="match status" value="1"/>
</dbReference>
<gene>
    <name evidence="3" type="ORF">ACFSBL_15750</name>
</gene>
<organism evidence="3 4">
    <name type="scientific">Haloarchaeobius litoreus</name>
    <dbReference type="NCBI Taxonomy" id="755306"/>
    <lineage>
        <taxon>Archaea</taxon>
        <taxon>Methanobacteriati</taxon>
        <taxon>Methanobacteriota</taxon>
        <taxon>Stenosarchaea group</taxon>
        <taxon>Halobacteria</taxon>
        <taxon>Halobacteriales</taxon>
        <taxon>Halorubellaceae</taxon>
        <taxon>Haloarchaeobius</taxon>
    </lineage>
</organism>